<evidence type="ECO:0000256" key="5">
    <source>
        <dbReference type="SAM" id="Phobius"/>
    </source>
</evidence>
<dbReference type="SUPFAM" id="SSF56112">
    <property type="entry name" value="Protein kinase-like (PK-like)"/>
    <property type="match status" value="1"/>
</dbReference>
<dbReference type="GO" id="GO:0004674">
    <property type="term" value="F:protein serine/threonine kinase activity"/>
    <property type="evidence" value="ECO:0007669"/>
    <property type="project" value="UniProtKB-KW"/>
</dbReference>
<keyword evidence="3 4" id="KW-0067">ATP-binding</keyword>
<feature type="domain" description="Protein kinase" evidence="7">
    <location>
        <begin position="1451"/>
        <end position="1734"/>
    </location>
</feature>
<dbReference type="GeneID" id="14885141"/>
<dbReference type="InterPro" id="IPR008271">
    <property type="entry name" value="Ser/Thr_kinase_AS"/>
</dbReference>
<dbReference type="Pfam" id="PF07714">
    <property type="entry name" value="PK_Tyr_Ser-Thr"/>
    <property type="match status" value="1"/>
</dbReference>
<keyword evidence="2 4" id="KW-0547">Nucleotide-binding</keyword>
<feature type="signal peptide" evidence="6">
    <location>
        <begin position="1"/>
        <end position="18"/>
    </location>
</feature>
<accession>A0A0A1U3D9</accession>
<name>A0A0A1U3D9_ENTIV</name>
<dbReference type="SMART" id="SM00261">
    <property type="entry name" value="FU"/>
    <property type="match status" value="5"/>
</dbReference>
<keyword evidence="5" id="KW-0812">Transmembrane</keyword>
<organism evidence="8 9">
    <name type="scientific">Entamoeba invadens IP1</name>
    <dbReference type="NCBI Taxonomy" id="370355"/>
    <lineage>
        <taxon>Eukaryota</taxon>
        <taxon>Amoebozoa</taxon>
        <taxon>Evosea</taxon>
        <taxon>Archamoebae</taxon>
        <taxon>Mastigamoebida</taxon>
        <taxon>Entamoebidae</taxon>
        <taxon>Entamoeba</taxon>
    </lineage>
</organism>
<dbReference type="Gene3D" id="2.10.220.10">
    <property type="entry name" value="Hormone Receptor, Insulin-like Growth Factor Receptor 1, Chain A, domain 2"/>
    <property type="match status" value="2"/>
</dbReference>
<reference evidence="8 9" key="1">
    <citation type="submission" date="2012-10" db="EMBL/GenBank/DDBJ databases">
        <authorList>
            <person name="Zafar N."/>
            <person name="Inman J."/>
            <person name="Hall N."/>
            <person name="Lorenzi H."/>
            <person name="Caler E."/>
        </authorList>
    </citation>
    <scope>NUCLEOTIDE SEQUENCE [LARGE SCALE GENOMIC DNA]</scope>
    <source>
        <strain evidence="8 9">IP1</strain>
    </source>
</reference>
<dbReference type="VEuPathDB" id="AmoebaDB:EIN_327830"/>
<keyword evidence="1" id="KW-0723">Serine/threonine-protein kinase</keyword>
<dbReference type="InterPro" id="IPR001245">
    <property type="entry name" value="Ser-Thr/Tyr_kinase_cat_dom"/>
</dbReference>
<dbReference type="InterPro" id="IPR009030">
    <property type="entry name" value="Growth_fac_rcpt_cys_sf"/>
</dbReference>
<feature type="transmembrane region" description="Helical" evidence="5">
    <location>
        <begin position="1265"/>
        <end position="1296"/>
    </location>
</feature>
<dbReference type="OrthoDB" id="30325at2759"/>
<dbReference type="PROSITE" id="PS00107">
    <property type="entry name" value="PROTEIN_KINASE_ATP"/>
    <property type="match status" value="1"/>
</dbReference>
<dbReference type="PROSITE" id="PS50011">
    <property type="entry name" value="PROTEIN_KINASE_DOM"/>
    <property type="match status" value="1"/>
</dbReference>
<dbReference type="InterPro" id="IPR017441">
    <property type="entry name" value="Protein_kinase_ATP_BS"/>
</dbReference>
<evidence type="ECO:0000256" key="1">
    <source>
        <dbReference type="ARBA" id="ARBA00022527"/>
    </source>
</evidence>
<dbReference type="InterPro" id="IPR000719">
    <property type="entry name" value="Prot_kinase_dom"/>
</dbReference>
<keyword evidence="8" id="KW-0418">Kinase</keyword>
<dbReference type="PANTHER" id="PTHR45756">
    <property type="entry name" value="PALMITOYLTRANSFERASE"/>
    <property type="match status" value="1"/>
</dbReference>
<dbReference type="SUPFAM" id="SSF57184">
    <property type="entry name" value="Growth factor receptor domain"/>
    <property type="match status" value="4"/>
</dbReference>
<evidence type="ECO:0000259" key="7">
    <source>
        <dbReference type="PROSITE" id="PS50011"/>
    </source>
</evidence>
<dbReference type="Gene3D" id="1.10.510.10">
    <property type="entry name" value="Transferase(Phosphotransferase) domain 1"/>
    <property type="match status" value="1"/>
</dbReference>
<evidence type="ECO:0000256" key="2">
    <source>
        <dbReference type="ARBA" id="ARBA00022741"/>
    </source>
</evidence>
<gene>
    <name evidence="8" type="ORF">EIN_327830</name>
</gene>
<dbReference type="PROSITE" id="PS00108">
    <property type="entry name" value="PROTEIN_KINASE_ST"/>
    <property type="match status" value="1"/>
</dbReference>
<evidence type="ECO:0000256" key="3">
    <source>
        <dbReference type="ARBA" id="ARBA00022840"/>
    </source>
</evidence>
<dbReference type="PANTHER" id="PTHR45756:SF1">
    <property type="entry name" value="PROTEIN KINASE DOMAIN CONTAINING PROTEIN"/>
    <property type="match status" value="1"/>
</dbReference>
<dbReference type="EC" id="2.7.12.2" evidence="8"/>
<keyword evidence="5" id="KW-1133">Transmembrane helix</keyword>
<dbReference type="GO" id="GO:0005524">
    <property type="term" value="F:ATP binding"/>
    <property type="evidence" value="ECO:0007669"/>
    <property type="project" value="UniProtKB-UniRule"/>
</dbReference>
<sequence length="1759" mass="201487">MRPSIGIVLLSIAISTTANFDWCEENGVIKYGYFNNCTKDYWSVNNSVVYFSDEALNFNFKNGCCQSNTKTFENLNDSNTKEKGLYFIEEGVQLKTLYIRVKDPNTRIRIGENHRPEGLFVYFGCRNECRKNVDDGHRTAPVVQKKGLILFSEIDEKFYILITRIDTTNIPYLYISGNVKQTINILFERPINPGGKYSKMRYLFTGPETNTVTFYNSFTIGEAKSVCERNNIHRYLLFLPTETNSGNFQNTNCTCVPNSNELLNEYSWNYPDCRYNHSLFDLDIQKFKNYENEIIVELYEWYRLLQSESVKYTFKPKNEDQYFYMKFEILKIEEDYEVTFEMPVNITTLEIYSFGKYYFKNGLEVQQVTLNQDFKNTILFAVNGMFIEKKTSLLTQCGKRVFKKGSDDYMCYCNYTNGAFYYNRDGYYITDDCLYPKELDLTLQINSSEYAIEGNQYWNKINLLVNEVTILVNNGLTEQFLIETNNISIQTILNIQTNLKVNEVIEVGENAHISVSNNAILKFDENSTISFQTIRESKNINGIITVEGNSTIDFPNPINNERPLLSFEQNFSSCFEFISFEKEQQTLLFKNTKNEQLLGGKLLRICPNDIEFDYNVLCILIKDNMTDFMSYERNVLHCPLSNENATILIKTEIFRQSEDFNGVFTQENNVLSYTQQSIFKAKFYQNEQKVVYITNDSQDGGSLLFTQNTSKLLLGDEIGFAEVVTPNSLKSKSYDTVVEIEISVENGCRVFNVSSDIESKCLICKKDYYYYSSNSSCEKIDDKCSTYYDNSTISFCQKCPTGFEPNKGTCLECPQNCLRCVEHKCVSCETDYYYNESGECFPITYNNNTMLIYHQNVLKCSEGFYVSNGHCELCPENCVSCRVKQSVLLCEICNTKSLLKENDTATFCELQKNANLTTTSSTIICEKMYFLNFSNTCEKCSEYYGVFCEICDTTQCIKCSSNGVLNNSGICVEKSPSYCTSTSNTYCEACVNQNMFLNSSGLCELNENCSISFKNEKCTICEKGYLHTNDNSCITAPDNSSCGIFTPENDRCIRCEHGYYVSDDKCMTCTENCTECYNSTLCLKCSENFYLYDDGSCIANSNVTNNCKKLISGSSKCAICDTSYFRNFEGKCQSCIENCLMCNNEQKCLSCQKDYFLLIDSTQCISYDKLVNCDVKDQSGCSKCTEGFYIDNQYCSSCSSQTTNCSRCNQNGMCSNCDDNFVLISQKCVPLHQVANCVEVTNSKCTSCSFWHIPSASYTSCKTKVVWWVILLCVLFMVFIGVLLITIGIFSMFKILEHRRREALRRKICLFDIKNSNVQFVKTSSNGVLVNMKEITFENPDSTNPNREIKVGQESRQLLCVGNSTKNTLKIQFSSKASDFKYSFRTEPKIVSIPKGKACEFEVYLTPNCSTEIHDKVLLLSSNLKTGNTSEFQMSILAKTEISTKLDPDELVEEKKLGEGSFGVVYKGEFRGNVVAIKKMKEITNNEKSIEEFKKEVAMLEKFRCGYIVHFYGAVFIPSKICLVTEFANYGSLKDLMTKTQTSEHILHVTGDMQNASKTQPISINLRVKFCLDAAKGILYLHENGILHRDIKPDNFLVFSLDLNDTINAKLTDFGSSRNVNQMISNMTFTKGIGTPVYMAPEVLNKEKYTESADIFSFAISLYETVTWKEAFPKEKFKFPWTVANFITGGKRFERTEDIPIQIYEVMDMCWKQNKRERMGIKETVKKLEKRKKFKIFADKGAEKNRCWKKSDVSKIIVI</sequence>
<dbReference type="KEGG" id="eiv:EIN_327830"/>
<evidence type="ECO:0000256" key="6">
    <source>
        <dbReference type="SAM" id="SignalP"/>
    </source>
</evidence>
<evidence type="ECO:0000313" key="8">
    <source>
        <dbReference type="EMBL" id="ELP86126.1"/>
    </source>
</evidence>
<dbReference type="SMART" id="SM00220">
    <property type="entry name" value="S_TKc"/>
    <property type="match status" value="1"/>
</dbReference>
<evidence type="ECO:0000256" key="4">
    <source>
        <dbReference type="PROSITE-ProRule" id="PRU10141"/>
    </source>
</evidence>
<keyword evidence="9" id="KW-1185">Reference proteome</keyword>
<feature type="chain" id="PRO_5001990870" evidence="6">
    <location>
        <begin position="19"/>
        <end position="1759"/>
    </location>
</feature>
<dbReference type="GO" id="GO:0004708">
    <property type="term" value="F:MAP kinase kinase activity"/>
    <property type="evidence" value="ECO:0007669"/>
    <property type="project" value="UniProtKB-EC"/>
</dbReference>
<keyword evidence="5" id="KW-0472">Membrane</keyword>
<feature type="binding site" evidence="4">
    <location>
        <position position="1479"/>
    </location>
    <ligand>
        <name>ATP</name>
        <dbReference type="ChEBI" id="CHEBI:30616"/>
    </ligand>
</feature>
<dbReference type="InterPro" id="IPR053215">
    <property type="entry name" value="TKL_Ser/Thr_kinase"/>
</dbReference>
<dbReference type="InterPro" id="IPR006212">
    <property type="entry name" value="Furin_repeat"/>
</dbReference>
<protein>
    <submittedName>
        <fullName evidence="8">Protein serine/threonine kinase, putative</fullName>
        <ecNumber evidence="8">2.7.12.2</ecNumber>
    </submittedName>
</protein>
<dbReference type="Gene3D" id="3.30.200.20">
    <property type="entry name" value="Phosphorylase Kinase, domain 1"/>
    <property type="match status" value="1"/>
</dbReference>
<dbReference type="Proteomes" id="UP000014680">
    <property type="component" value="Unassembled WGS sequence"/>
</dbReference>
<dbReference type="RefSeq" id="XP_004185472.1">
    <property type="nucleotide sequence ID" value="XM_004185424.1"/>
</dbReference>
<evidence type="ECO:0000313" key="9">
    <source>
        <dbReference type="Proteomes" id="UP000014680"/>
    </source>
</evidence>
<proteinExistence type="predicted"/>
<keyword evidence="8" id="KW-0808">Transferase</keyword>
<keyword evidence="6" id="KW-0732">Signal</keyword>
<dbReference type="EMBL" id="KB207015">
    <property type="protein sequence ID" value="ELP86126.1"/>
    <property type="molecule type" value="Genomic_DNA"/>
</dbReference>
<dbReference type="InterPro" id="IPR011009">
    <property type="entry name" value="Kinase-like_dom_sf"/>
</dbReference>